<comment type="caution">
    <text evidence="2">The sequence shown here is derived from an EMBL/GenBank/DDBJ whole genome shotgun (WGS) entry which is preliminary data.</text>
</comment>
<dbReference type="NCBIfam" id="TIGR04444">
    <property type="entry name" value="chori_FkbO_Hyg5"/>
    <property type="match status" value="1"/>
</dbReference>
<accession>A0ABV9Y602</accession>
<sequence>MLRTNEITPLRCSFRTAGEFEDMAGVDVLGAIRHSDRAGPARWEHGRPVLPLHMVRPGVPEVVEVWTATGPVSTGEHRGLHYAHDGEVLFGAADVGPSAGCGEAVREAYLAAFDLLDRLGYPHLFRTWNAIGGITDRDAGGGDVHAGFRAGRARAFDESSRPAPAATGIGALGGGVGFWFLAHRSRRAVHLENPLAARERPGRSGSRSPGFAHATWLAPEPGRERGVLHVSGTASTVGGATVCHGDVVRQCQVALATVAALIGPENLTRHGLPGGWALQDLRRVKVYVKRPGDVPVVTRLCREEFPRRAEVAVFAVDVHRSDLLVEIEGIAP</sequence>
<dbReference type="EMBL" id="JBHSJB010000025">
    <property type="protein sequence ID" value="MFC5056995.1"/>
    <property type="molecule type" value="Genomic_DNA"/>
</dbReference>
<feature type="domain" description="Chorismatase FkbO/Hyg5-like N-terminal" evidence="1">
    <location>
        <begin position="64"/>
        <end position="182"/>
    </location>
</feature>
<gene>
    <name evidence="2" type="ORF">ACFPFM_25010</name>
</gene>
<dbReference type="Proteomes" id="UP001595833">
    <property type="component" value="Unassembled WGS sequence"/>
</dbReference>
<evidence type="ECO:0000313" key="3">
    <source>
        <dbReference type="Proteomes" id="UP001595833"/>
    </source>
</evidence>
<name>A0ABV9Y602_9PSEU</name>
<keyword evidence="3" id="KW-1185">Reference proteome</keyword>
<dbReference type="SUPFAM" id="SSF55298">
    <property type="entry name" value="YjgF-like"/>
    <property type="match status" value="1"/>
</dbReference>
<protein>
    <submittedName>
        <fullName evidence="2">FkbO/Hyg5 family chorismatase</fullName>
    </submittedName>
</protein>
<organism evidence="2 3">
    <name type="scientific">Saccharothrix xinjiangensis</name>
    <dbReference type="NCBI Taxonomy" id="204798"/>
    <lineage>
        <taxon>Bacteria</taxon>
        <taxon>Bacillati</taxon>
        <taxon>Actinomycetota</taxon>
        <taxon>Actinomycetes</taxon>
        <taxon>Pseudonocardiales</taxon>
        <taxon>Pseudonocardiaceae</taxon>
        <taxon>Saccharothrix</taxon>
    </lineage>
</organism>
<dbReference type="Gene3D" id="3.30.1330.40">
    <property type="entry name" value="RutC-like"/>
    <property type="match status" value="1"/>
</dbReference>
<dbReference type="Pfam" id="PF21168">
    <property type="entry name" value="FkbO_Hyg5-like_N"/>
    <property type="match status" value="1"/>
</dbReference>
<dbReference type="InterPro" id="IPR049368">
    <property type="entry name" value="FkbO_Hyg5-like_N"/>
</dbReference>
<proteinExistence type="predicted"/>
<dbReference type="InterPro" id="IPR031038">
    <property type="entry name" value="Chori_FkbO_Hyg5"/>
</dbReference>
<reference evidence="3" key="1">
    <citation type="journal article" date="2019" name="Int. J. Syst. Evol. Microbiol.">
        <title>The Global Catalogue of Microorganisms (GCM) 10K type strain sequencing project: providing services to taxonomists for standard genome sequencing and annotation.</title>
        <authorList>
            <consortium name="The Broad Institute Genomics Platform"/>
            <consortium name="The Broad Institute Genome Sequencing Center for Infectious Disease"/>
            <person name="Wu L."/>
            <person name="Ma J."/>
        </authorList>
    </citation>
    <scope>NUCLEOTIDE SEQUENCE [LARGE SCALE GENOMIC DNA]</scope>
    <source>
        <strain evidence="3">KCTC 12848</strain>
    </source>
</reference>
<dbReference type="InterPro" id="IPR035959">
    <property type="entry name" value="RutC-like_sf"/>
</dbReference>
<dbReference type="RefSeq" id="WP_344039106.1">
    <property type="nucleotide sequence ID" value="NZ_BAAAKE010000014.1"/>
</dbReference>
<evidence type="ECO:0000259" key="1">
    <source>
        <dbReference type="Pfam" id="PF21168"/>
    </source>
</evidence>
<evidence type="ECO:0000313" key="2">
    <source>
        <dbReference type="EMBL" id="MFC5056995.1"/>
    </source>
</evidence>